<evidence type="ECO:0008006" key="3">
    <source>
        <dbReference type="Google" id="ProtNLM"/>
    </source>
</evidence>
<dbReference type="Proteomes" id="UP000077856">
    <property type="component" value="Chromosome"/>
</dbReference>
<dbReference type="Pfam" id="PF23857">
    <property type="entry name" value="Phage_TAC_19"/>
    <property type="match status" value="1"/>
</dbReference>
<dbReference type="STRING" id="1196031.A361_10525"/>
<gene>
    <name evidence="1" type="ORF">A361_10525</name>
</gene>
<dbReference type="EMBL" id="CP015506">
    <property type="protein sequence ID" value="AND39548.1"/>
    <property type="molecule type" value="Genomic_DNA"/>
</dbReference>
<accession>A0A160MB81</accession>
<protein>
    <recommendedName>
        <fullName evidence="3">Phage tail protein</fullName>
    </recommendedName>
</protein>
<evidence type="ECO:0000313" key="2">
    <source>
        <dbReference type="Proteomes" id="UP000077856"/>
    </source>
</evidence>
<dbReference type="InterPro" id="IPR057006">
    <property type="entry name" value="Phage_TAC_19"/>
</dbReference>
<dbReference type="NCBIfam" id="NF047360">
    <property type="entry name" value="tail_chap_PVL"/>
    <property type="match status" value="1"/>
</dbReference>
<dbReference type="AlphaFoldDB" id="A0A160MB81"/>
<name>A0A160MB81_9BACI</name>
<proteinExistence type="predicted"/>
<reference evidence="1 2" key="1">
    <citation type="submission" date="2016-04" db="EMBL/GenBank/DDBJ databases">
        <title>Complete genome sequence of Bacillus oceanisediminis strain 2691.</title>
        <authorList>
            <person name="Jeong H."/>
            <person name="Kim H.J."/>
            <person name="Lee D.-W."/>
        </authorList>
    </citation>
    <scope>NUCLEOTIDE SEQUENCE [LARGE SCALE GENOMIC DNA]</scope>
    <source>
        <strain evidence="1 2">2691</strain>
    </source>
</reference>
<dbReference type="RefSeq" id="WP_019381864.1">
    <property type="nucleotide sequence ID" value="NZ_CP015506.1"/>
</dbReference>
<dbReference type="eggNOG" id="ENOG5032RWE">
    <property type="taxonomic scope" value="Bacteria"/>
</dbReference>
<sequence length="106" mass="11838">MQIKLYLNEEEKTFTVPFIKGRMLREALKMNKALGEKDSLDDETLDELVQFVCGVFNNQFTPDDVFDGLPIDGIFIKLQGVLTDVINKALSGLQGESNGESNPKNV</sequence>
<evidence type="ECO:0000313" key="1">
    <source>
        <dbReference type="EMBL" id="AND39548.1"/>
    </source>
</evidence>
<organism evidence="1 2">
    <name type="scientific">Cytobacillus oceanisediminis 2691</name>
    <dbReference type="NCBI Taxonomy" id="1196031"/>
    <lineage>
        <taxon>Bacteria</taxon>
        <taxon>Bacillati</taxon>
        <taxon>Bacillota</taxon>
        <taxon>Bacilli</taxon>
        <taxon>Bacillales</taxon>
        <taxon>Bacillaceae</taxon>
        <taxon>Cytobacillus</taxon>
    </lineage>
</organism>
<dbReference type="KEGG" id="bon:A361_10525"/>